<keyword evidence="2" id="KW-0812">Transmembrane</keyword>
<dbReference type="AlphaFoldDB" id="U4KM26"/>
<gene>
    <name evidence="4" type="ORF">BN85301010</name>
</gene>
<dbReference type="KEGG" id="abra:BN85301010"/>
<dbReference type="HOGENOM" id="CLU_653190_0_0_14"/>
<evidence type="ECO:0000313" key="4">
    <source>
        <dbReference type="EMBL" id="CCV65122.1"/>
    </source>
</evidence>
<dbReference type="EMBL" id="FO681348">
    <property type="protein sequence ID" value="CCV65122.1"/>
    <property type="molecule type" value="Genomic_DNA"/>
</dbReference>
<feature type="signal peptide" evidence="3">
    <location>
        <begin position="1"/>
        <end position="23"/>
    </location>
</feature>
<evidence type="ECO:0000256" key="3">
    <source>
        <dbReference type="SAM" id="SignalP"/>
    </source>
</evidence>
<evidence type="ECO:0000256" key="2">
    <source>
        <dbReference type="SAM" id="Phobius"/>
    </source>
</evidence>
<keyword evidence="3" id="KW-0732">Signal</keyword>
<organism evidence="4 5">
    <name type="scientific">Acholeplasma brassicae</name>
    <dbReference type="NCBI Taxonomy" id="61635"/>
    <lineage>
        <taxon>Bacteria</taxon>
        <taxon>Bacillati</taxon>
        <taxon>Mycoplasmatota</taxon>
        <taxon>Mollicutes</taxon>
        <taxon>Acholeplasmatales</taxon>
        <taxon>Acholeplasmataceae</taxon>
        <taxon>Acholeplasma</taxon>
    </lineage>
</organism>
<reference evidence="4 5" key="1">
    <citation type="journal article" date="2013" name="J. Mol. Microbiol. Biotechnol.">
        <title>Analysis of the Complete Genomes of Acholeplasma brassicae , A. palmae and A. laidlawii and Their Comparison to the Obligate Parasites from ' Candidatus Phytoplasma'.</title>
        <authorList>
            <person name="Kube M."/>
            <person name="Siewert C."/>
            <person name="Migdoll A.M."/>
            <person name="Duduk B."/>
            <person name="Holz S."/>
            <person name="Rabus R."/>
            <person name="Seemuller E."/>
            <person name="Mitrovic J."/>
            <person name="Muller I."/>
            <person name="Buttner C."/>
            <person name="Reinhardt R."/>
        </authorList>
    </citation>
    <scope>NUCLEOTIDE SEQUENCE [LARGE SCALE GENOMIC DNA]</scope>
    <source>
        <strain evidence="5">0502</strain>
    </source>
</reference>
<feature type="compositionally biased region" description="Acidic residues" evidence="1">
    <location>
        <begin position="371"/>
        <end position="380"/>
    </location>
</feature>
<accession>U4KM26</accession>
<evidence type="ECO:0000256" key="1">
    <source>
        <dbReference type="SAM" id="MobiDB-lite"/>
    </source>
</evidence>
<feature type="transmembrane region" description="Helical" evidence="2">
    <location>
        <begin position="394"/>
        <end position="416"/>
    </location>
</feature>
<proteinExistence type="predicted"/>
<keyword evidence="2" id="KW-0472">Membrane</keyword>
<name>U4KM26_9MOLU</name>
<evidence type="ECO:0000313" key="5">
    <source>
        <dbReference type="Proteomes" id="UP000032737"/>
    </source>
</evidence>
<feature type="chain" id="PRO_5004650547" evidence="3">
    <location>
        <begin position="24"/>
        <end position="420"/>
    </location>
</feature>
<sequence>MKKILVALIALLSLSLMSNRLQAEEVSWEKTFVEDFEGYDNGKVETQENFTDKWTNDGWSGINPNPTDINDVATIRSENSNKFMNMTYASSFFYMAPTNFRANEFEVEFDFRSNDLTDAWVGVNMRKEYRDIRYNGGTGMMFYFKTIYVKNLEGDIIGESLLIQSLRGGSLSTTDLDSLLVGDRLIEYIYPEGEAIDPTKQIKSNWYNVKIKVTNTDNANESLYEIFINDVAMATLTYARASINVYGYFGLHSCTGDIDVDNFKIQSLDEVAPPPIVRVNQMIEPTGKVGDVFEVPGSDEKDLELIDDADGKVTIQVTLPNQEIITLEEGVYQFTPTLAGIHTLSYVAENQSGTKAQVDFLINVAEKDDPVDPDPVDPDPVDPNPDKPEEESNIGLIIGLSVGGLAIIGAGVYFFVLKKK</sequence>
<dbReference type="Proteomes" id="UP000032737">
    <property type="component" value="Chromosome"/>
</dbReference>
<keyword evidence="5" id="KW-1185">Reference proteome</keyword>
<protein>
    <submittedName>
        <fullName evidence="4">Uncharacterized protein</fullName>
    </submittedName>
</protein>
<dbReference type="RefSeq" id="WP_030003991.1">
    <property type="nucleotide sequence ID" value="NC_022549.1"/>
</dbReference>
<keyword evidence="2" id="KW-1133">Transmembrane helix</keyword>
<feature type="region of interest" description="Disordered" evidence="1">
    <location>
        <begin position="367"/>
        <end position="390"/>
    </location>
</feature>
<dbReference type="STRING" id="61635.BN85301010"/>